<keyword evidence="3" id="KW-0804">Transcription</keyword>
<dbReference type="Pfam" id="PF00440">
    <property type="entry name" value="TetR_N"/>
    <property type="match status" value="1"/>
</dbReference>
<dbReference type="GO" id="GO:0003700">
    <property type="term" value="F:DNA-binding transcription factor activity"/>
    <property type="evidence" value="ECO:0007669"/>
    <property type="project" value="TreeGrafter"/>
</dbReference>
<reference evidence="6 7" key="1">
    <citation type="submission" date="2017-05" db="EMBL/GenBank/DDBJ databases">
        <title>Streptomyces alboflavus Genome sequencing and assembly.</title>
        <authorList>
            <person name="Wang Y."/>
            <person name="Du B."/>
            <person name="Ding Y."/>
            <person name="Liu H."/>
            <person name="Hou Q."/>
            <person name="Liu K."/>
            <person name="Wang C."/>
            <person name="Yao L."/>
        </authorList>
    </citation>
    <scope>NUCLEOTIDE SEQUENCE [LARGE SCALE GENOMIC DNA]</scope>
    <source>
        <strain evidence="6 7">MDJK44</strain>
    </source>
</reference>
<name>A0A1Z1WLN3_9ACTN</name>
<dbReference type="Gene3D" id="1.10.10.60">
    <property type="entry name" value="Homeodomain-like"/>
    <property type="match status" value="1"/>
</dbReference>
<proteinExistence type="predicted"/>
<dbReference type="InterPro" id="IPR036271">
    <property type="entry name" value="Tet_transcr_reg_TetR-rel_C_sf"/>
</dbReference>
<dbReference type="PROSITE" id="PS50977">
    <property type="entry name" value="HTH_TETR_2"/>
    <property type="match status" value="1"/>
</dbReference>
<accession>A0A1Z1WLN3</accession>
<dbReference type="KEGG" id="salf:SMD44_06834"/>
<keyword evidence="7" id="KW-1185">Reference proteome</keyword>
<feature type="DNA-binding region" description="H-T-H motif" evidence="4">
    <location>
        <begin position="40"/>
        <end position="59"/>
    </location>
</feature>
<dbReference type="Pfam" id="PF02909">
    <property type="entry name" value="TetR_C_1"/>
    <property type="match status" value="1"/>
</dbReference>
<dbReference type="InterPro" id="IPR001647">
    <property type="entry name" value="HTH_TetR"/>
</dbReference>
<protein>
    <recommendedName>
        <fullName evidence="5">HTH tetR-type domain-containing protein</fullName>
    </recommendedName>
</protein>
<dbReference type="InterPro" id="IPR009057">
    <property type="entry name" value="Homeodomain-like_sf"/>
</dbReference>
<evidence type="ECO:0000256" key="1">
    <source>
        <dbReference type="ARBA" id="ARBA00023015"/>
    </source>
</evidence>
<evidence type="ECO:0000256" key="3">
    <source>
        <dbReference type="ARBA" id="ARBA00023163"/>
    </source>
</evidence>
<dbReference type="GO" id="GO:0045892">
    <property type="term" value="P:negative regulation of DNA-templated transcription"/>
    <property type="evidence" value="ECO:0007669"/>
    <property type="project" value="InterPro"/>
</dbReference>
<organism evidence="6 7">
    <name type="scientific">Streptomyces alboflavus</name>
    <dbReference type="NCBI Taxonomy" id="67267"/>
    <lineage>
        <taxon>Bacteria</taxon>
        <taxon>Bacillati</taxon>
        <taxon>Actinomycetota</taxon>
        <taxon>Actinomycetes</taxon>
        <taxon>Kitasatosporales</taxon>
        <taxon>Streptomycetaceae</taxon>
        <taxon>Streptomyces</taxon>
    </lineage>
</organism>
<dbReference type="SUPFAM" id="SSF46689">
    <property type="entry name" value="Homeodomain-like"/>
    <property type="match status" value="1"/>
</dbReference>
<sequence>MSGTTRQRPTHRKGRATLTRQGVGEAALAFLGRHGPAALTMRSLAAELGVSPRALYNYVDDRRDLITVAAEVFQAAWRPPALDPAPEAWRADLRAFCADLRAHYRRHPGMATLALSENITLAAHPVMLRNVDALIGFFEAVGLTLADAYRACMETIRLVVGFVEFDDGPRDRPPATLDPADLQAHPPPWLRTADADGLPHLARLAELAQDDADTRFGFSVDVFTAGIAARAADGPRRTK</sequence>
<dbReference type="PANTHER" id="PTHR30055:SF151">
    <property type="entry name" value="TRANSCRIPTIONAL REGULATORY PROTEIN"/>
    <property type="match status" value="1"/>
</dbReference>
<dbReference type="InterPro" id="IPR004111">
    <property type="entry name" value="Repressor_TetR_C"/>
</dbReference>
<evidence type="ECO:0000313" key="6">
    <source>
        <dbReference type="EMBL" id="ARX87353.1"/>
    </source>
</evidence>
<evidence type="ECO:0000256" key="2">
    <source>
        <dbReference type="ARBA" id="ARBA00023125"/>
    </source>
</evidence>
<dbReference type="PANTHER" id="PTHR30055">
    <property type="entry name" value="HTH-TYPE TRANSCRIPTIONAL REGULATOR RUTR"/>
    <property type="match status" value="1"/>
</dbReference>
<evidence type="ECO:0000256" key="4">
    <source>
        <dbReference type="PROSITE-ProRule" id="PRU00335"/>
    </source>
</evidence>
<evidence type="ECO:0000259" key="5">
    <source>
        <dbReference type="PROSITE" id="PS50977"/>
    </source>
</evidence>
<keyword evidence="2 4" id="KW-0238">DNA-binding</keyword>
<keyword evidence="1" id="KW-0805">Transcription regulation</keyword>
<dbReference type="eggNOG" id="COG1309">
    <property type="taxonomic scope" value="Bacteria"/>
</dbReference>
<dbReference type="OrthoDB" id="329481at2"/>
<dbReference type="EMBL" id="CP021748">
    <property type="protein sequence ID" value="ARX87353.1"/>
    <property type="molecule type" value="Genomic_DNA"/>
</dbReference>
<dbReference type="GO" id="GO:0000976">
    <property type="term" value="F:transcription cis-regulatory region binding"/>
    <property type="evidence" value="ECO:0007669"/>
    <property type="project" value="TreeGrafter"/>
</dbReference>
<dbReference type="RefSeq" id="WP_087886330.1">
    <property type="nucleotide sequence ID" value="NZ_CP021748.1"/>
</dbReference>
<dbReference type="AlphaFoldDB" id="A0A1Z1WLN3"/>
<dbReference type="SUPFAM" id="SSF48498">
    <property type="entry name" value="Tetracyclin repressor-like, C-terminal domain"/>
    <property type="match status" value="1"/>
</dbReference>
<dbReference type="Proteomes" id="UP000195880">
    <property type="component" value="Chromosome"/>
</dbReference>
<gene>
    <name evidence="6" type="ORF">SMD44_06834</name>
</gene>
<evidence type="ECO:0000313" key="7">
    <source>
        <dbReference type="Proteomes" id="UP000195880"/>
    </source>
</evidence>
<dbReference type="InterPro" id="IPR050109">
    <property type="entry name" value="HTH-type_TetR-like_transc_reg"/>
</dbReference>
<dbReference type="Gene3D" id="1.10.357.10">
    <property type="entry name" value="Tetracycline Repressor, domain 2"/>
    <property type="match status" value="1"/>
</dbReference>
<dbReference type="STRING" id="67267.GCA_000716675_03157"/>
<feature type="domain" description="HTH tetR-type" evidence="5">
    <location>
        <begin position="17"/>
        <end position="77"/>
    </location>
</feature>